<dbReference type="Proteomes" id="UP000678317">
    <property type="component" value="Unassembled WGS sequence"/>
</dbReference>
<feature type="compositionally biased region" description="Gly residues" evidence="2">
    <location>
        <begin position="369"/>
        <end position="388"/>
    </location>
</feature>
<evidence type="ECO:0008006" key="6">
    <source>
        <dbReference type="Google" id="ProtNLM"/>
    </source>
</evidence>
<keyword evidence="1" id="KW-0802">TPR repeat</keyword>
<dbReference type="RefSeq" id="WP_208290375.1">
    <property type="nucleotide sequence ID" value="NZ_CP074404.1"/>
</dbReference>
<accession>A0ABS3SKS0</accession>
<feature type="repeat" description="TPR" evidence="1">
    <location>
        <begin position="134"/>
        <end position="167"/>
    </location>
</feature>
<evidence type="ECO:0000313" key="5">
    <source>
        <dbReference type="Proteomes" id="UP000678317"/>
    </source>
</evidence>
<evidence type="ECO:0000256" key="1">
    <source>
        <dbReference type="PROSITE-ProRule" id="PRU00339"/>
    </source>
</evidence>
<dbReference type="InterPro" id="IPR019734">
    <property type="entry name" value="TPR_rpt"/>
</dbReference>
<feature type="region of interest" description="Disordered" evidence="2">
    <location>
        <begin position="26"/>
        <end position="67"/>
    </location>
</feature>
<dbReference type="PROSITE" id="PS50005">
    <property type="entry name" value="TPR"/>
    <property type="match status" value="1"/>
</dbReference>
<comment type="caution">
    <text evidence="4">The sequence shown here is derived from an EMBL/GenBank/DDBJ whole genome shotgun (WGS) entry which is preliminary data.</text>
</comment>
<gene>
    <name evidence="4" type="ORF">J4035_16935</name>
</gene>
<name>A0ABS3SKS0_9CELL</name>
<keyword evidence="3" id="KW-0812">Transmembrane</keyword>
<feature type="transmembrane region" description="Helical" evidence="3">
    <location>
        <begin position="78"/>
        <end position="97"/>
    </location>
</feature>
<feature type="region of interest" description="Disordered" evidence="2">
    <location>
        <begin position="259"/>
        <end position="388"/>
    </location>
</feature>
<keyword evidence="3" id="KW-1133">Transmembrane helix</keyword>
<reference evidence="4 5" key="1">
    <citation type="submission" date="2021-03" db="EMBL/GenBank/DDBJ databases">
        <title>novel species in genus Cellulomonas.</title>
        <authorList>
            <person name="Zhang G."/>
        </authorList>
    </citation>
    <scope>NUCLEOTIDE SEQUENCE [LARGE SCALE GENOMIC DNA]</scope>
    <source>
        <strain evidence="5">zg-ZUI188</strain>
    </source>
</reference>
<dbReference type="EMBL" id="JAGFBM010000009">
    <property type="protein sequence ID" value="MBO3086332.1"/>
    <property type="molecule type" value="Genomic_DNA"/>
</dbReference>
<keyword evidence="3" id="KW-0472">Membrane</keyword>
<organism evidence="4 5">
    <name type="scientific">Cellulomonas fengjieae</name>
    <dbReference type="NCBI Taxonomy" id="2819978"/>
    <lineage>
        <taxon>Bacteria</taxon>
        <taxon>Bacillati</taxon>
        <taxon>Actinomycetota</taxon>
        <taxon>Actinomycetes</taxon>
        <taxon>Micrococcales</taxon>
        <taxon>Cellulomonadaceae</taxon>
        <taxon>Cellulomonas</taxon>
    </lineage>
</organism>
<protein>
    <recommendedName>
        <fullName evidence="6">Tetratricopeptide repeat protein</fullName>
    </recommendedName>
</protein>
<proteinExistence type="predicted"/>
<sequence>MSRRADARRARREAAAQQIAALAEAAETSRRIADGTGRGKRQTRAQRGGKQQTDARRRAAKRARLQAMPPHARRRRRLLRWSWLPALLLLSFAWNLAALGPGYRDARAAYDEGDPWDAADAFELVDVWAVVEGWKGAFNAGTAFYRADRHDRAIEYLDEALQTVPRAHRCDVQTNRALTFQARERDNLEYAEEHLAETQALAEALAAQEAGEPFDAQLLEPPYEGAEAPVLADELQFAGYLFRIAADDAALAAEALADPACAPPPSQGGGGGQDEEQEEGGGGEGGDPQAAAEQRMQDLLELAGEVERIAQAAADGTLEGAPTLGDGEQDAQSPAEAEAERQEQLAERNGQAGGGGAGQEPGPADGSGSAPGGGTEPGTGAGGGGRNW</sequence>
<evidence type="ECO:0000256" key="3">
    <source>
        <dbReference type="SAM" id="Phobius"/>
    </source>
</evidence>
<evidence type="ECO:0000256" key="2">
    <source>
        <dbReference type="SAM" id="MobiDB-lite"/>
    </source>
</evidence>
<evidence type="ECO:0000313" key="4">
    <source>
        <dbReference type="EMBL" id="MBO3086332.1"/>
    </source>
</evidence>
<keyword evidence="5" id="KW-1185">Reference proteome</keyword>